<dbReference type="InterPro" id="IPR036249">
    <property type="entry name" value="Thioredoxin-like_sf"/>
</dbReference>
<organism evidence="6 7">
    <name type="scientific">Flavobacterium macrobrachii</name>
    <dbReference type="NCBI Taxonomy" id="591204"/>
    <lineage>
        <taxon>Bacteria</taxon>
        <taxon>Pseudomonadati</taxon>
        <taxon>Bacteroidota</taxon>
        <taxon>Flavobacteriia</taxon>
        <taxon>Flavobacteriales</taxon>
        <taxon>Flavobacteriaceae</taxon>
        <taxon>Flavobacterium</taxon>
    </lineage>
</organism>
<accession>A0ABS2CZU8</accession>
<keyword evidence="2" id="KW-0201">Cytochrome c-type biogenesis</keyword>
<protein>
    <submittedName>
        <fullName evidence="6">AhpC/TSA family protein</fullName>
    </submittedName>
</protein>
<dbReference type="InterPro" id="IPR013766">
    <property type="entry name" value="Thioredoxin_domain"/>
</dbReference>
<evidence type="ECO:0000313" key="6">
    <source>
        <dbReference type="EMBL" id="MBM6500494.1"/>
    </source>
</evidence>
<dbReference type="PROSITE" id="PS51257">
    <property type="entry name" value="PROKAR_LIPOPROTEIN"/>
    <property type="match status" value="1"/>
</dbReference>
<dbReference type="Proteomes" id="UP000759529">
    <property type="component" value="Unassembled WGS sequence"/>
</dbReference>
<sequence length="385" mass="43029">MKKLVSFGLLAILLVSCKKDGEYTIEGSVKGLKTGKVFLERQDDALGFVPVDTVDMVDGKFNIKGIAEGPEMYFVQVEKVQGKVPFILEEGEIGMEVDKDSLFKSKISGTYSNDEFFKFQTESNKIQKKSQKAVMEFQMKNMAKMNDAQKNNDTVVINSLRKEYKALQKEMTDYMFSYPEKNPKSYISLLITQSMVGNPEFTDVKTEKIFNSLDKELKESKVGKKVAEKIKEVKQLKSAVSAPIPSAVKVGSPAPDFKGKSPEGKEVSLKQSLGKVTIIDFWASWCGPCRAENPSVVALYNEFHAKGLNIVGVSLDEKADKWKEAIAKDKITWTQISNLKGWEDPIAKQYNVTEIPSTYVLDEKGVIIAVNLRGDELKKKIASLL</sequence>
<dbReference type="EMBL" id="JACSOD020000504">
    <property type="protein sequence ID" value="MBM6500494.1"/>
    <property type="molecule type" value="Genomic_DNA"/>
</dbReference>
<evidence type="ECO:0000256" key="1">
    <source>
        <dbReference type="ARBA" id="ARBA00004196"/>
    </source>
</evidence>
<gene>
    <name evidence="6" type="ORF">H9X54_014475</name>
</gene>
<evidence type="ECO:0000256" key="4">
    <source>
        <dbReference type="ARBA" id="ARBA00023284"/>
    </source>
</evidence>
<dbReference type="PANTHER" id="PTHR42852">
    <property type="entry name" value="THIOL:DISULFIDE INTERCHANGE PROTEIN DSBE"/>
    <property type="match status" value="1"/>
</dbReference>
<dbReference type="InterPro" id="IPR025380">
    <property type="entry name" value="DUF4369"/>
</dbReference>
<keyword evidence="7" id="KW-1185">Reference proteome</keyword>
<proteinExistence type="predicted"/>
<dbReference type="InterPro" id="IPR017937">
    <property type="entry name" value="Thioredoxin_CS"/>
</dbReference>
<dbReference type="PROSITE" id="PS00194">
    <property type="entry name" value="THIOREDOXIN_1"/>
    <property type="match status" value="1"/>
</dbReference>
<keyword evidence="4" id="KW-0676">Redox-active center</keyword>
<feature type="domain" description="Thioredoxin" evidence="5">
    <location>
        <begin position="248"/>
        <end position="385"/>
    </location>
</feature>
<dbReference type="PANTHER" id="PTHR42852:SF6">
    <property type="entry name" value="THIOL:DISULFIDE INTERCHANGE PROTEIN DSBE"/>
    <property type="match status" value="1"/>
</dbReference>
<reference evidence="6 7" key="1">
    <citation type="submission" date="2021-02" db="EMBL/GenBank/DDBJ databases">
        <authorList>
            <person name="Jung H.S."/>
            <person name="Chun B.H."/>
            <person name="Jeon C.O."/>
        </authorList>
    </citation>
    <scope>NUCLEOTIDE SEQUENCE [LARGE SCALE GENOMIC DNA]</scope>
    <source>
        <strain evidence="6 7">LMG 25203</strain>
    </source>
</reference>
<comment type="caution">
    <text evidence="6">The sequence shown here is derived from an EMBL/GenBank/DDBJ whole genome shotgun (WGS) entry which is preliminary data.</text>
</comment>
<dbReference type="PROSITE" id="PS51352">
    <property type="entry name" value="THIOREDOXIN_2"/>
    <property type="match status" value="1"/>
</dbReference>
<dbReference type="RefSeq" id="WP_187656536.1">
    <property type="nucleotide sequence ID" value="NZ_JACSOD020000504.1"/>
</dbReference>
<dbReference type="Pfam" id="PF14289">
    <property type="entry name" value="DUF4369"/>
    <property type="match status" value="1"/>
</dbReference>
<dbReference type="Pfam" id="PF00578">
    <property type="entry name" value="AhpC-TSA"/>
    <property type="match status" value="1"/>
</dbReference>
<dbReference type="InterPro" id="IPR000866">
    <property type="entry name" value="AhpC/TSA"/>
</dbReference>
<comment type="subcellular location">
    <subcellularLocation>
        <location evidence="1">Cell envelope</location>
    </subcellularLocation>
</comment>
<name>A0ABS2CZU8_9FLAO</name>
<dbReference type="SUPFAM" id="SSF52833">
    <property type="entry name" value="Thioredoxin-like"/>
    <property type="match status" value="1"/>
</dbReference>
<evidence type="ECO:0000313" key="7">
    <source>
        <dbReference type="Proteomes" id="UP000759529"/>
    </source>
</evidence>
<keyword evidence="3" id="KW-1015">Disulfide bond</keyword>
<dbReference type="CDD" id="cd02966">
    <property type="entry name" value="TlpA_like_family"/>
    <property type="match status" value="1"/>
</dbReference>
<dbReference type="Gene3D" id="3.40.30.10">
    <property type="entry name" value="Glutaredoxin"/>
    <property type="match status" value="1"/>
</dbReference>
<dbReference type="InterPro" id="IPR050553">
    <property type="entry name" value="Thioredoxin_ResA/DsbE_sf"/>
</dbReference>
<evidence type="ECO:0000256" key="2">
    <source>
        <dbReference type="ARBA" id="ARBA00022748"/>
    </source>
</evidence>
<evidence type="ECO:0000259" key="5">
    <source>
        <dbReference type="PROSITE" id="PS51352"/>
    </source>
</evidence>
<evidence type="ECO:0000256" key="3">
    <source>
        <dbReference type="ARBA" id="ARBA00023157"/>
    </source>
</evidence>